<evidence type="ECO:0000259" key="3">
    <source>
        <dbReference type="PROSITE" id="PS51898"/>
    </source>
</evidence>
<dbReference type="InterPro" id="IPR013762">
    <property type="entry name" value="Integrase-like_cat_sf"/>
</dbReference>
<protein>
    <submittedName>
        <fullName evidence="4">Site-specific tyrosine recombinase XerC</fullName>
    </submittedName>
</protein>
<organism evidence="4 5">
    <name type="scientific">Tautonia plasticadhaerens</name>
    <dbReference type="NCBI Taxonomy" id="2527974"/>
    <lineage>
        <taxon>Bacteria</taxon>
        <taxon>Pseudomonadati</taxon>
        <taxon>Planctomycetota</taxon>
        <taxon>Planctomycetia</taxon>
        <taxon>Isosphaerales</taxon>
        <taxon>Isosphaeraceae</taxon>
        <taxon>Tautonia</taxon>
    </lineage>
</organism>
<dbReference type="KEGG" id="tpla:ElP_42850"/>
<accession>A0A518H697</accession>
<evidence type="ECO:0000256" key="1">
    <source>
        <dbReference type="ARBA" id="ARBA00023172"/>
    </source>
</evidence>
<dbReference type="PANTHER" id="PTHR30349:SF64">
    <property type="entry name" value="PROPHAGE INTEGRASE INTD-RELATED"/>
    <property type="match status" value="1"/>
</dbReference>
<dbReference type="PROSITE" id="PS51898">
    <property type="entry name" value="TYR_RECOMBINASE"/>
    <property type="match status" value="1"/>
</dbReference>
<proteinExistence type="predicted"/>
<dbReference type="EMBL" id="CP036426">
    <property type="protein sequence ID" value="QDV36365.1"/>
    <property type="molecule type" value="Genomic_DNA"/>
</dbReference>
<dbReference type="InterPro" id="IPR002104">
    <property type="entry name" value="Integrase_catalytic"/>
</dbReference>
<dbReference type="GO" id="GO:0015074">
    <property type="term" value="P:DNA integration"/>
    <property type="evidence" value="ECO:0007669"/>
    <property type="project" value="InterPro"/>
</dbReference>
<dbReference type="GO" id="GO:0003677">
    <property type="term" value="F:DNA binding"/>
    <property type="evidence" value="ECO:0007669"/>
    <property type="project" value="InterPro"/>
</dbReference>
<gene>
    <name evidence="4" type="ORF">ElP_42850</name>
</gene>
<feature type="region of interest" description="Disordered" evidence="2">
    <location>
        <begin position="285"/>
        <end position="316"/>
    </location>
</feature>
<feature type="domain" description="Tyr recombinase" evidence="3">
    <location>
        <begin position="179"/>
        <end position="389"/>
    </location>
</feature>
<dbReference type="Proteomes" id="UP000317835">
    <property type="component" value="Chromosome"/>
</dbReference>
<dbReference type="GO" id="GO:0006310">
    <property type="term" value="P:DNA recombination"/>
    <property type="evidence" value="ECO:0007669"/>
    <property type="project" value="UniProtKB-KW"/>
</dbReference>
<dbReference type="Gene3D" id="1.10.443.10">
    <property type="entry name" value="Intergrase catalytic core"/>
    <property type="match status" value="1"/>
</dbReference>
<reference evidence="4 5" key="1">
    <citation type="submission" date="2019-02" db="EMBL/GenBank/DDBJ databases">
        <title>Deep-cultivation of Planctomycetes and their phenomic and genomic characterization uncovers novel biology.</title>
        <authorList>
            <person name="Wiegand S."/>
            <person name="Jogler M."/>
            <person name="Boedeker C."/>
            <person name="Pinto D."/>
            <person name="Vollmers J."/>
            <person name="Rivas-Marin E."/>
            <person name="Kohn T."/>
            <person name="Peeters S.H."/>
            <person name="Heuer A."/>
            <person name="Rast P."/>
            <person name="Oberbeckmann S."/>
            <person name="Bunk B."/>
            <person name="Jeske O."/>
            <person name="Meyerdierks A."/>
            <person name="Storesund J.E."/>
            <person name="Kallscheuer N."/>
            <person name="Luecker S."/>
            <person name="Lage O.M."/>
            <person name="Pohl T."/>
            <person name="Merkel B.J."/>
            <person name="Hornburger P."/>
            <person name="Mueller R.-W."/>
            <person name="Bruemmer F."/>
            <person name="Labrenz M."/>
            <person name="Spormann A.M."/>
            <person name="Op den Camp H."/>
            <person name="Overmann J."/>
            <person name="Amann R."/>
            <person name="Jetten M.S.M."/>
            <person name="Mascher T."/>
            <person name="Medema M.H."/>
            <person name="Devos D.P."/>
            <person name="Kaster A.-K."/>
            <person name="Ovreas L."/>
            <person name="Rohde M."/>
            <person name="Galperin M.Y."/>
            <person name="Jogler C."/>
        </authorList>
    </citation>
    <scope>NUCLEOTIDE SEQUENCE [LARGE SCALE GENOMIC DNA]</scope>
    <source>
        <strain evidence="4 5">ElP</strain>
    </source>
</reference>
<keyword evidence="5" id="KW-1185">Reference proteome</keyword>
<feature type="compositionally biased region" description="Basic and acidic residues" evidence="2">
    <location>
        <begin position="306"/>
        <end position="316"/>
    </location>
</feature>
<evidence type="ECO:0000256" key="2">
    <source>
        <dbReference type="SAM" id="MobiDB-lite"/>
    </source>
</evidence>
<evidence type="ECO:0000313" key="5">
    <source>
        <dbReference type="Proteomes" id="UP000317835"/>
    </source>
</evidence>
<keyword evidence="1" id="KW-0233">DNA recombination</keyword>
<dbReference type="Pfam" id="PF00589">
    <property type="entry name" value="Phage_integrase"/>
    <property type="match status" value="1"/>
</dbReference>
<evidence type="ECO:0000313" key="4">
    <source>
        <dbReference type="EMBL" id="QDV36365.1"/>
    </source>
</evidence>
<dbReference type="RefSeq" id="WP_145272575.1">
    <property type="nucleotide sequence ID" value="NZ_CP036426.1"/>
</dbReference>
<dbReference type="InterPro" id="IPR011010">
    <property type="entry name" value="DNA_brk_join_enz"/>
</dbReference>
<dbReference type="InterPro" id="IPR050090">
    <property type="entry name" value="Tyrosine_recombinase_XerCD"/>
</dbReference>
<sequence>MPVRIPSYRLHRPSGQAVVTLAGKDHYLGKHGSTESRQEYRRLVSEWLARPAPGPPPGPAGRPDLTINELLLAYWDHARSYYVKEGRPTSEVATIRQALRPVRELYGETPAVDFGPLALKAVRQAMIDRGWCRGYINKQVNRIRRAFTWAAENELLPVSSHQALCSVSGLREGRSGARERPPIGPVSDADFERTLSLLPPTVAAMARLQRLTGMRPQEIVMMRGAEVDTSDPDCWVYLPGRHKGQHHGRDRVVYLGPRARELLRPFLDEEPVGYLFSPRRAEARRREGLRARRRSPLTPSQRARAPKADPAREAGDHYQVASYRRAIRRACGRLGLTVWFPHQLRHAAASEIRRRYGLEASQAVLGHVELGTTQIYAEVDRSRARQVMIEAG</sequence>
<dbReference type="OrthoDB" id="254233at2"/>
<name>A0A518H697_9BACT</name>
<dbReference type="AlphaFoldDB" id="A0A518H697"/>
<dbReference type="PANTHER" id="PTHR30349">
    <property type="entry name" value="PHAGE INTEGRASE-RELATED"/>
    <property type="match status" value="1"/>
</dbReference>
<dbReference type="SUPFAM" id="SSF56349">
    <property type="entry name" value="DNA breaking-rejoining enzymes"/>
    <property type="match status" value="1"/>
</dbReference>